<organism evidence="5 6">
    <name type="scientific">Frateuria aurantia (strain ATCC 33424 / DSM 6220 / KCTC 2777 / LMG 1558 / NBRC 3245 / NCIMB 13370)</name>
    <name type="common">Acetobacter aurantius</name>
    <dbReference type="NCBI Taxonomy" id="767434"/>
    <lineage>
        <taxon>Bacteria</taxon>
        <taxon>Pseudomonadati</taxon>
        <taxon>Pseudomonadota</taxon>
        <taxon>Gammaproteobacteria</taxon>
        <taxon>Lysobacterales</taxon>
        <taxon>Rhodanobacteraceae</taxon>
        <taxon>Frateuria</taxon>
    </lineage>
</organism>
<gene>
    <name evidence="5" type="ordered locus">Fraau_0884</name>
</gene>
<evidence type="ECO:0000256" key="2">
    <source>
        <dbReference type="ARBA" id="ARBA00006472"/>
    </source>
</evidence>
<dbReference type="EC" id="4.2.1.96" evidence="4"/>
<dbReference type="InterPro" id="IPR001533">
    <property type="entry name" value="Pterin_deHydtase"/>
</dbReference>
<evidence type="ECO:0000256" key="4">
    <source>
        <dbReference type="HAMAP-Rule" id="MF_00434"/>
    </source>
</evidence>
<reference evidence="5" key="1">
    <citation type="submission" date="2012-02" db="EMBL/GenBank/DDBJ databases">
        <title>The complete genome of Frateuria aurantia DSM 6220.</title>
        <authorList>
            <consortium name="US DOE Joint Genome Institute (JGI-PGF)"/>
            <person name="Lucas S."/>
            <person name="Copeland A."/>
            <person name="Lapidus A."/>
            <person name="Glavina del Rio T."/>
            <person name="Dalin E."/>
            <person name="Tice H."/>
            <person name="Bruce D."/>
            <person name="Goodwin L."/>
            <person name="Pitluck S."/>
            <person name="Peters L."/>
            <person name="Ovchinnikova G."/>
            <person name="Teshima H."/>
            <person name="Kyrpides N."/>
            <person name="Mavromatis K."/>
            <person name="Ivanova N."/>
            <person name="Brettin T."/>
            <person name="Detter J.C."/>
            <person name="Han C."/>
            <person name="Larimer F."/>
            <person name="Land M."/>
            <person name="Hauser L."/>
            <person name="Markowitz V."/>
            <person name="Cheng J.-F."/>
            <person name="Hugenholtz P."/>
            <person name="Woyke T."/>
            <person name="Wu D."/>
            <person name="Brambilla E."/>
            <person name="Klenk H.-P."/>
            <person name="Eisen J.A."/>
        </authorList>
    </citation>
    <scope>NUCLEOTIDE SEQUENCE</scope>
    <source>
        <strain evidence="5">DSM 6220</strain>
    </source>
</reference>
<dbReference type="Proteomes" id="UP000005234">
    <property type="component" value="Chromosome"/>
</dbReference>
<dbReference type="RefSeq" id="WP_014402359.1">
    <property type="nucleotide sequence ID" value="NC_017033.1"/>
</dbReference>
<dbReference type="SUPFAM" id="SSF55248">
    <property type="entry name" value="PCD-like"/>
    <property type="match status" value="1"/>
</dbReference>
<keyword evidence="3 4" id="KW-0456">Lyase</keyword>
<name>H8L0U7_FRAAD</name>
<dbReference type="PANTHER" id="PTHR12599">
    <property type="entry name" value="PTERIN-4-ALPHA-CARBINOLAMINE DEHYDRATASE"/>
    <property type="match status" value="1"/>
</dbReference>
<dbReference type="CDD" id="cd00913">
    <property type="entry name" value="PCD_DCoH_subfamily_a"/>
    <property type="match status" value="1"/>
</dbReference>
<comment type="similarity">
    <text evidence="2 4">Belongs to the pterin-4-alpha-carbinolamine dehydratase family.</text>
</comment>
<evidence type="ECO:0000313" key="5">
    <source>
        <dbReference type="EMBL" id="AFC85353.1"/>
    </source>
</evidence>
<evidence type="ECO:0000313" key="6">
    <source>
        <dbReference type="Proteomes" id="UP000005234"/>
    </source>
</evidence>
<evidence type="ECO:0000256" key="3">
    <source>
        <dbReference type="ARBA" id="ARBA00023239"/>
    </source>
</evidence>
<dbReference type="GO" id="GO:0006729">
    <property type="term" value="P:tetrahydrobiopterin biosynthetic process"/>
    <property type="evidence" value="ECO:0007669"/>
    <property type="project" value="InterPro"/>
</dbReference>
<protein>
    <recommendedName>
        <fullName evidence="4">Putative pterin-4-alpha-carbinolamine dehydratase</fullName>
        <shortName evidence="4">PHS</shortName>
        <ecNumber evidence="4">4.2.1.96</ecNumber>
    </recommendedName>
    <alternativeName>
        <fullName evidence="4">4-alpha-hydroxy-tetrahydropterin dehydratase</fullName>
    </alternativeName>
    <alternativeName>
        <fullName evidence="4">Pterin carbinolamine dehydratase</fullName>
        <shortName evidence="4">PCD</shortName>
    </alternativeName>
</protein>
<accession>H8L0U7</accession>
<dbReference type="HOGENOM" id="CLU_081974_2_1_6"/>
<dbReference type="STRING" id="767434.Fraau_0884"/>
<dbReference type="PANTHER" id="PTHR12599:SF0">
    <property type="entry name" value="PTERIN-4-ALPHA-CARBINOLAMINE DEHYDRATASE"/>
    <property type="match status" value="1"/>
</dbReference>
<proteinExistence type="inferred from homology"/>
<dbReference type="AlphaFoldDB" id="H8L0U7"/>
<dbReference type="Pfam" id="PF01329">
    <property type="entry name" value="Pterin_4a"/>
    <property type="match status" value="1"/>
</dbReference>
<keyword evidence="6" id="KW-1185">Reference proteome</keyword>
<dbReference type="EMBL" id="CP003350">
    <property type="protein sequence ID" value="AFC85353.1"/>
    <property type="molecule type" value="Genomic_DNA"/>
</dbReference>
<dbReference type="eggNOG" id="COG2154">
    <property type="taxonomic scope" value="Bacteria"/>
</dbReference>
<dbReference type="HAMAP" id="MF_00434">
    <property type="entry name" value="Pterin_4_alpha"/>
    <property type="match status" value="1"/>
</dbReference>
<dbReference type="GO" id="GO:0008124">
    <property type="term" value="F:4-alpha-hydroxytetrahydrobiopterin dehydratase activity"/>
    <property type="evidence" value="ECO:0007669"/>
    <property type="project" value="UniProtKB-UniRule"/>
</dbReference>
<dbReference type="InterPro" id="IPR036428">
    <property type="entry name" value="PCD_sf"/>
</dbReference>
<evidence type="ECO:0000256" key="1">
    <source>
        <dbReference type="ARBA" id="ARBA00001554"/>
    </source>
</evidence>
<dbReference type="OrthoDB" id="5294615at2"/>
<dbReference type="KEGG" id="fau:Fraau_0884"/>
<comment type="catalytic activity">
    <reaction evidence="1 4">
        <text>(4aS,6R)-4a-hydroxy-L-erythro-5,6,7,8-tetrahydrobiopterin = (6R)-L-erythro-6,7-dihydrobiopterin + H2O</text>
        <dbReference type="Rhea" id="RHEA:11920"/>
        <dbReference type="ChEBI" id="CHEBI:15377"/>
        <dbReference type="ChEBI" id="CHEBI:15642"/>
        <dbReference type="ChEBI" id="CHEBI:43120"/>
        <dbReference type="EC" id="4.2.1.96"/>
    </reaction>
</comment>
<dbReference type="Gene3D" id="3.30.1360.20">
    <property type="entry name" value="Transcriptional coactivator/pterin dehydratase"/>
    <property type="match status" value="1"/>
</dbReference>
<sequence>MTLTELARLHCQSRHGSPPLGSLQAQELLALLPGWNLADGGRALQRRLDFPDFQRTLGFINAVGYIANQQDHHPDLQAAYGFCELTWTTHDTGGLSLNDFICAARCQALIDG</sequence>